<dbReference type="InterPro" id="IPR036637">
    <property type="entry name" value="Phosphohistidine_dom_sf"/>
</dbReference>
<dbReference type="InterPro" id="IPR015806">
    <property type="entry name" value="Pyrv_Knase_insert_dom_sf"/>
</dbReference>
<keyword evidence="12 17" id="KW-0460">Magnesium</keyword>
<comment type="similarity">
    <text evidence="5 17">Belongs to the pyruvate kinase family.</text>
</comment>
<evidence type="ECO:0000256" key="7">
    <source>
        <dbReference type="ARBA" id="ARBA00022679"/>
    </source>
</evidence>
<evidence type="ECO:0000256" key="11">
    <source>
        <dbReference type="ARBA" id="ARBA00022840"/>
    </source>
</evidence>
<organism evidence="21 22">
    <name type="scientific">Balneicella halophila</name>
    <dbReference type="NCBI Taxonomy" id="1537566"/>
    <lineage>
        <taxon>Bacteria</taxon>
        <taxon>Pseudomonadati</taxon>
        <taxon>Bacteroidota</taxon>
        <taxon>Bacteroidia</taxon>
        <taxon>Bacteroidales</taxon>
        <taxon>Balneicellaceae</taxon>
        <taxon>Balneicella</taxon>
    </lineage>
</organism>
<dbReference type="InterPro" id="IPR011037">
    <property type="entry name" value="Pyrv_Knase-like_insert_dom_sf"/>
</dbReference>
<keyword evidence="11" id="KW-0067">ATP-binding</keyword>
<proteinExistence type="inferred from homology"/>
<accession>A0A7L4UQT4</accession>
<sequence length="584" mass="63635">MRKTKIVCTIGPASNDKNTFKQLVEAGLDVARLNFSHGDHDTHKELMDMIKEVRSELNKPIGILLDTKGPEIRLGEVEPDTILIKGEPFILTPEEVLGNHKKVQINYDGLHETIKPGNRILIDDGLVGLRVNDIHDNEIHTVVEFGGKISTKKGVNTPGVKLNLPAMTAKDKSDILFGLSQDIDFIAASFIRKADDVLAIRKLLEENNHTDVQIISKIENEEGYANIDEILDVSDGIMVARGDLGVEIPFEEVPIAQKSMIKKCNMLGKPVITATQMLDSMMRNPSPTRAEAADVANAIYDGTDAIMLSGETAAGSYPVKSVETMAIIAERTERSLSQVGFLSNLDRHPFHDSVTFTVSQATVNSAYHLGAKCILLITTSGFTARRIAMHRPSCMIIAVTPYPEVRRQLALVWGVTTLLLDELGNDNTIYEKIENCALKSKLVEFGDLAVIASGVPIGISGATNTMRVRALGAFYMKGLGIGKGKHTAPVRIINSLNDAKTKIQEGDIIYSDILNESYAPYIKLAGAIITKESRYTSYAAFAGRTLKIPVVVGLKNILDFLVDGNVICVNASSGMVHNSSKELS</sequence>
<feature type="domain" description="Pyruvate kinase C-terminal" evidence="20">
    <location>
        <begin position="358"/>
        <end position="468"/>
    </location>
</feature>
<keyword evidence="7 17" id="KW-0808">Transferase</keyword>
<dbReference type="Gene3D" id="3.20.20.60">
    <property type="entry name" value="Phosphoenolpyruvate-binding domains"/>
    <property type="match status" value="1"/>
</dbReference>
<evidence type="ECO:0000256" key="1">
    <source>
        <dbReference type="ARBA" id="ARBA00001946"/>
    </source>
</evidence>
<evidence type="ECO:0000256" key="13">
    <source>
        <dbReference type="ARBA" id="ARBA00022958"/>
    </source>
</evidence>
<dbReference type="GO" id="GO:0030955">
    <property type="term" value="F:potassium ion binding"/>
    <property type="evidence" value="ECO:0007669"/>
    <property type="project" value="UniProtKB-UniRule"/>
</dbReference>
<comment type="pathway">
    <text evidence="3 17">Carbohydrate degradation; glycolysis; pyruvate from D-glyceraldehyde 3-phosphate: step 5/5.</text>
</comment>
<keyword evidence="10 17" id="KW-0418">Kinase</keyword>
<dbReference type="NCBIfam" id="NF004978">
    <property type="entry name" value="PRK06354.1"/>
    <property type="match status" value="1"/>
</dbReference>
<dbReference type="AlphaFoldDB" id="A0A7L4UQT4"/>
<evidence type="ECO:0000256" key="8">
    <source>
        <dbReference type="ARBA" id="ARBA00022723"/>
    </source>
</evidence>
<evidence type="ECO:0000256" key="10">
    <source>
        <dbReference type="ARBA" id="ARBA00022777"/>
    </source>
</evidence>
<evidence type="ECO:0000256" key="15">
    <source>
        <dbReference type="ARBA" id="ARBA00023317"/>
    </source>
</evidence>
<dbReference type="Pfam" id="PF00391">
    <property type="entry name" value="PEP-utilizers"/>
    <property type="match status" value="1"/>
</dbReference>
<dbReference type="InterPro" id="IPR036918">
    <property type="entry name" value="Pyrv_Knase_C_sf"/>
</dbReference>
<evidence type="ECO:0000259" key="19">
    <source>
        <dbReference type="Pfam" id="PF00391"/>
    </source>
</evidence>
<evidence type="ECO:0000256" key="3">
    <source>
        <dbReference type="ARBA" id="ARBA00004997"/>
    </source>
</evidence>
<comment type="caution">
    <text evidence="21">The sequence shown here is derived from an EMBL/GenBank/DDBJ whole genome shotgun (WGS) entry which is preliminary data.</text>
</comment>
<evidence type="ECO:0000313" key="21">
    <source>
        <dbReference type="EMBL" id="PVX51801.1"/>
    </source>
</evidence>
<keyword evidence="9" id="KW-0547">Nucleotide-binding</keyword>
<dbReference type="FunFam" id="3.20.20.60:FF:000001">
    <property type="entry name" value="Pyruvate kinase"/>
    <property type="match status" value="1"/>
</dbReference>
<evidence type="ECO:0000313" key="22">
    <source>
        <dbReference type="Proteomes" id="UP000251835"/>
    </source>
</evidence>
<keyword evidence="15 21" id="KW-0670">Pyruvate</keyword>
<dbReference type="SUPFAM" id="SSF52935">
    <property type="entry name" value="PK C-terminal domain-like"/>
    <property type="match status" value="1"/>
</dbReference>
<dbReference type="Pfam" id="PF02887">
    <property type="entry name" value="PK_C"/>
    <property type="match status" value="1"/>
</dbReference>
<evidence type="ECO:0000259" key="20">
    <source>
        <dbReference type="Pfam" id="PF02887"/>
    </source>
</evidence>
<keyword evidence="14 17" id="KW-0324">Glycolysis</keyword>
<dbReference type="GO" id="GO:0000287">
    <property type="term" value="F:magnesium ion binding"/>
    <property type="evidence" value="ECO:0007669"/>
    <property type="project" value="UniProtKB-UniRule"/>
</dbReference>
<dbReference type="EC" id="2.7.1.40" evidence="6 16"/>
<evidence type="ECO:0000256" key="9">
    <source>
        <dbReference type="ARBA" id="ARBA00022741"/>
    </source>
</evidence>
<reference evidence="21 22" key="1">
    <citation type="submission" date="2018-05" db="EMBL/GenBank/DDBJ databases">
        <title>Genomic Encyclopedia of Type Strains, Phase IV (KMG-IV): sequencing the most valuable type-strain genomes for metagenomic binning, comparative biology and taxonomic classification.</title>
        <authorList>
            <person name="Goeker M."/>
        </authorList>
    </citation>
    <scope>NUCLEOTIDE SEQUENCE [LARGE SCALE GENOMIC DNA]</scope>
    <source>
        <strain evidence="21 22">DSM 28579</strain>
    </source>
</reference>
<dbReference type="Gene3D" id="3.50.30.10">
    <property type="entry name" value="Phosphohistidine domain"/>
    <property type="match status" value="1"/>
</dbReference>
<dbReference type="InterPro" id="IPR001697">
    <property type="entry name" value="Pyr_Knase"/>
</dbReference>
<keyword evidence="13" id="KW-0630">Potassium</keyword>
<dbReference type="GO" id="GO:0016301">
    <property type="term" value="F:kinase activity"/>
    <property type="evidence" value="ECO:0007669"/>
    <property type="project" value="UniProtKB-KW"/>
</dbReference>
<dbReference type="UniPathway" id="UPA00109">
    <property type="reaction ID" value="UER00188"/>
</dbReference>
<name>A0A7L4UQT4_BALHA</name>
<evidence type="ECO:0000256" key="16">
    <source>
        <dbReference type="NCBIfam" id="TIGR01064"/>
    </source>
</evidence>
<dbReference type="RefSeq" id="WP_116495379.1">
    <property type="nucleotide sequence ID" value="NZ_QENZ01000003.1"/>
</dbReference>
<dbReference type="InterPro" id="IPR008279">
    <property type="entry name" value="PEP-util_enz_mobile_dom"/>
</dbReference>
<keyword evidence="8" id="KW-0479">Metal-binding</keyword>
<dbReference type="GO" id="GO:0005524">
    <property type="term" value="F:ATP binding"/>
    <property type="evidence" value="ECO:0007669"/>
    <property type="project" value="UniProtKB-KW"/>
</dbReference>
<dbReference type="PRINTS" id="PR01050">
    <property type="entry name" value="PYRUVTKNASE"/>
</dbReference>
<evidence type="ECO:0000256" key="17">
    <source>
        <dbReference type="RuleBase" id="RU000504"/>
    </source>
</evidence>
<dbReference type="EMBL" id="QENZ01000003">
    <property type="protein sequence ID" value="PVX51801.1"/>
    <property type="molecule type" value="Genomic_DNA"/>
</dbReference>
<dbReference type="SUPFAM" id="SSF50800">
    <property type="entry name" value="PK beta-barrel domain-like"/>
    <property type="match status" value="1"/>
</dbReference>
<gene>
    <name evidence="21" type="ORF">C7377_0087</name>
</gene>
<comment type="cofactor">
    <cofactor evidence="1">
        <name>Mg(2+)</name>
        <dbReference type="ChEBI" id="CHEBI:18420"/>
    </cofactor>
</comment>
<dbReference type="NCBIfam" id="TIGR01064">
    <property type="entry name" value="pyruv_kin"/>
    <property type="match status" value="1"/>
</dbReference>
<evidence type="ECO:0000256" key="2">
    <source>
        <dbReference type="ARBA" id="ARBA00001958"/>
    </source>
</evidence>
<keyword evidence="22" id="KW-1185">Reference proteome</keyword>
<comment type="catalytic activity">
    <reaction evidence="17">
        <text>pyruvate + ATP = phosphoenolpyruvate + ADP + H(+)</text>
        <dbReference type="Rhea" id="RHEA:18157"/>
        <dbReference type="ChEBI" id="CHEBI:15361"/>
        <dbReference type="ChEBI" id="CHEBI:15378"/>
        <dbReference type="ChEBI" id="CHEBI:30616"/>
        <dbReference type="ChEBI" id="CHEBI:58702"/>
        <dbReference type="ChEBI" id="CHEBI:456216"/>
        <dbReference type="EC" id="2.7.1.40"/>
    </reaction>
</comment>
<evidence type="ECO:0000259" key="18">
    <source>
        <dbReference type="Pfam" id="PF00224"/>
    </source>
</evidence>
<evidence type="ECO:0000256" key="6">
    <source>
        <dbReference type="ARBA" id="ARBA00012142"/>
    </source>
</evidence>
<dbReference type="Pfam" id="PF00224">
    <property type="entry name" value="PK"/>
    <property type="match status" value="1"/>
</dbReference>
<dbReference type="NCBIfam" id="NF004491">
    <property type="entry name" value="PRK05826.1"/>
    <property type="match status" value="1"/>
</dbReference>
<protein>
    <recommendedName>
        <fullName evidence="6 16">Pyruvate kinase</fullName>
        <ecNumber evidence="6 16">2.7.1.40</ecNumber>
    </recommendedName>
</protein>
<dbReference type="GO" id="GO:0004743">
    <property type="term" value="F:pyruvate kinase activity"/>
    <property type="evidence" value="ECO:0007669"/>
    <property type="project" value="UniProtKB-UniRule"/>
</dbReference>
<dbReference type="GO" id="GO:0006950">
    <property type="term" value="P:response to stress"/>
    <property type="evidence" value="ECO:0007669"/>
    <property type="project" value="UniProtKB-ARBA"/>
</dbReference>
<dbReference type="SUPFAM" id="SSF51621">
    <property type="entry name" value="Phosphoenolpyruvate/pyruvate domain"/>
    <property type="match status" value="1"/>
</dbReference>
<evidence type="ECO:0000256" key="12">
    <source>
        <dbReference type="ARBA" id="ARBA00022842"/>
    </source>
</evidence>
<dbReference type="Gene3D" id="2.40.33.10">
    <property type="entry name" value="PK beta-barrel domain-like"/>
    <property type="match status" value="1"/>
</dbReference>
<evidence type="ECO:0000256" key="4">
    <source>
        <dbReference type="ARBA" id="ARBA00006237"/>
    </source>
</evidence>
<dbReference type="InterPro" id="IPR015795">
    <property type="entry name" value="Pyrv_Knase_C"/>
</dbReference>
<dbReference type="PANTHER" id="PTHR11817">
    <property type="entry name" value="PYRUVATE KINASE"/>
    <property type="match status" value="1"/>
</dbReference>
<comment type="similarity">
    <text evidence="4">In the C-terminal section; belongs to the PEP-utilizing enzyme family.</text>
</comment>
<feature type="domain" description="Pyruvate kinase barrel" evidence="18">
    <location>
        <begin position="1"/>
        <end position="322"/>
    </location>
</feature>
<evidence type="ECO:0000256" key="5">
    <source>
        <dbReference type="ARBA" id="ARBA00008663"/>
    </source>
</evidence>
<dbReference type="SUPFAM" id="SSF52009">
    <property type="entry name" value="Phosphohistidine domain"/>
    <property type="match status" value="1"/>
</dbReference>
<dbReference type="Proteomes" id="UP000251835">
    <property type="component" value="Unassembled WGS sequence"/>
</dbReference>
<feature type="domain" description="PEP-utilising enzyme mobile" evidence="19">
    <location>
        <begin position="503"/>
        <end position="574"/>
    </location>
</feature>
<dbReference type="OrthoDB" id="9812123at2"/>
<dbReference type="Gene3D" id="3.40.1380.20">
    <property type="entry name" value="Pyruvate kinase, C-terminal domain"/>
    <property type="match status" value="1"/>
</dbReference>
<dbReference type="InterPro" id="IPR015813">
    <property type="entry name" value="Pyrv/PenolPyrv_kinase-like_dom"/>
</dbReference>
<evidence type="ECO:0000256" key="14">
    <source>
        <dbReference type="ARBA" id="ARBA00023152"/>
    </source>
</evidence>
<dbReference type="InterPro" id="IPR040442">
    <property type="entry name" value="Pyrv_kinase-like_dom_sf"/>
</dbReference>
<dbReference type="InterPro" id="IPR015793">
    <property type="entry name" value="Pyrv_Knase_brl"/>
</dbReference>
<dbReference type="FunFam" id="2.40.33.10:FF:000001">
    <property type="entry name" value="Pyruvate kinase"/>
    <property type="match status" value="1"/>
</dbReference>
<comment type="cofactor">
    <cofactor evidence="2">
        <name>K(+)</name>
        <dbReference type="ChEBI" id="CHEBI:29103"/>
    </cofactor>
</comment>